<reference evidence="1" key="1">
    <citation type="journal article" date="2021" name="Proc. Natl. Acad. Sci. U.S.A.">
        <title>A Catalog of Tens of Thousands of Viruses from Human Metagenomes Reveals Hidden Associations with Chronic Diseases.</title>
        <authorList>
            <person name="Tisza M.J."/>
            <person name="Buck C.B."/>
        </authorList>
    </citation>
    <scope>NUCLEOTIDE SEQUENCE</scope>
    <source>
        <strain evidence="1">CtwWa4</strain>
    </source>
</reference>
<proteinExistence type="predicted"/>
<evidence type="ECO:0000313" key="1">
    <source>
        <dbReference type="EMBL" id="DAD92044.1"/>
    </source>
</evidence>
<name>A0A8S5NC79_9CAUD</name>
<dbReference type="EMBL" id="BK015126">
    <property type="protein sequence ID" value="DAD92044.1"/>
    <property type="molecule type" value="Genomic_DNA"/>
</dbReference>
<accession>A0A8S5NC79</accession>
<protein>
    <submittedName>
        <fullName evidence="1">Uncharacterized protein</fullName>
    </submittedName>
</protein>
<organism evidence="1">
    <name type="scientific">Siphoviridae sp. ctwWa4</name>
    <dbReference type="NCBI Taxonomy" id="2826517"/>
    <lineage>
        <taxon>Viruses</taxon>
        <taxon>Duplodnaviria</taxon>
        <taxon>Heunggongvirae</taxon>
        <taxon>Uroviricota</taxon>
        <taxon>Caudoviricetes</taxon>
    </lineage>
</organism>
<sequence length="30" mass="3251">MGVSESLQSESLKTDGPLCVNFRRIKQGGI</sequence>